<keyword evidence="1" id="KW-1185">Reference proteome</keyword>
<reference evidence="2" key="1">
    <citation type="submission" date="2025-08" db="UniProtKB">
        <authorList>
            <consortium name="RefSeq"/>
        </authorList>
    </citation>
    <scope>IDENTIFICATION</scope>
    <source>
        <tissue evidence="2">Muscle</tissue>
    </source>
</reference>
<dbReference type="RefSeq" id="XP_033363536.1">
    <property type="nucleotide sequence ID" value="XM_033507645.1"/>
</dbReference>
<name>A0A6J3LFS1_9HYME</name>
<dbReference type="GeneID" id="117241670"/>
<evidence type="ECO:0000313" key="1">
    <source>
        <dbReference type="Proteomes" id="UP000504631"/>
    </source>
</evidence>
<evidence type="ECO:0000313" key="2">
    <source>
        <dbReference type="RefSeq" id="XP_033363536.1"/>
    </source>
</evidence>
<dbReference type="AlphaFoldDB" id="A0A6J3LFS1"/>
<proteinExistence type="predicted"/>
<sequence length="55" mass="6095">MQVMIPVSSTVIPLPVYKMEYGLGFISKDKKAQSSLKPEGGIKLITIKKSQEKKT</sequence>
<dbReference type="Proteomes" id="UP000504631">
    <property type="component" value="Unplaced"/>
</dbReference>
<gene>
    <name evidence="2" type="primary">LOC117241670</name>
</gene>
<protein>
    <submittedName>
        <fullName evidence="2">Uncharacterized protein LOC117241670 isoform X3</fullName>
    </submittedName>
</protein>
<accession>A0A6J3LFS1</accession>
<organism evidence="1 2">
    <name type="scientific">Bombus vosnesenskii</name>
    <dbReference type="NCBI Taxonomy" id="207650"/>
    <lineage>
        <taxon>Eukaryota</taxon>
        <taxon>Metazoa</taxon>
        <taxon>Ecdysozoa</taxon>
        <taxon>Arthropoda</taxon>
        <taxon>Hexapoda</taxon>
        <taxon>Insecta</taxon>
        <taxon>Pterygota</taxon>
        <taxon>Neoptera</taxon>
        <taxon>Endopterygota</taxon>
        <taxon>Hymenoptera</taxon>
        <taxon>Apocrita</taxon>
        <taxon>Aculeata</taxon>
        <taxon>Apoidea</taxon>
        <taxon>Anthophila</taxon>
        <taxon>Apidae</taxon>
        <taxon>Bombus</taxon>
        <taxon>Pyrobombus</taxon>
    </lineage>
</organism>